<evidence type="ECO:0000256" key="1">
    <source>
        <dbReference type="SAM" id="MobiDB-lite"/>
    </source>
</evidence>
<proteinExistence type="predicted"/>
<dbReference type="AlphaFoldDB" id="A0A1N6CNA3"/>
<feature type="region of interest" description="Disordered" evidence="1">
    <location>
        <begin position="86"/>
        <end position="111"/>
    </location>
</feature>
<dbReference type="Proteomes" id="UP000185192">
    <property type="component" value="Unassembled WGS sequence"/>
</dbReference>
<sequence>MRSHILAPLMATSLIVAAPVSAQEMAPETEWAERVADPEFQEQMAGMLGGFLTVILDIPIGQFATAAQQAIPEGLEDKVDRDGKLSRIDPDMTIGDLASGDNPDFEQDMQGKLRKGSAMAGILASEIGALLPQLKAMSERMKRRMEEQQ</sequence>
<dbReference type="OrthoDB" id="7562782at2"/>
<accession>A0A1N6CNA3</accession>
<dbReference type="EMBL" id="FSQW01000001">
    <property type="protein sequence ID" value="SIN59915.1"/>
    <property type="molecule type" value="Genomic_DNA"/>
</dbReference>
<dbReference type="STRING" id="1123272.SAMN02745824_0453"/>
<keyword evidence="2" id="KW-0732">Signal</keyword>
<evidence type="ECO:0000313" key="4">
    <source>
        <dbReference type="Proteomes" id="UP000185192"/>
    </source>
</evidence>
<organism evidence="3 4">
    <name type="scientific">Parasphingorhabdus marina DSM 22363</name>
    <dbReference type="NCBI Taxonomy" id="1123272"/>
    <lineage>
        <taxon>Bacteria</taxon>
        <taxon>Pseudomonadati</taxon>
        <taxon>Pseudomonadota</taxon>
        <taxon>Alphaproteobacteria</taxon>
        <taxon>Sphingomonadales</taxon>
        <taxon>Sphingomonadaceae</taxon>
        <taxon>Parasphingorhabdus</taxon>
    </lineage>
</organism>
<feature type="chain" id="PRO_5012025979" evidence="2">
    <location>
        <begin position="23"/>
        <end position="149"/>
    </location>
</feature>
<protein>
    <submittedName>
        <fullName evidence="3">Uncharacterized protein</fullName>
    </submittedName>
</protein>
<name>A0A1N6CNA3_9SPHN</name>
<reference evidence="4" key="1">
    <citation type="submission" date="2016-11" db="EMBL/GenBank/DDBJ databases">
        <authorList>
            <person name="Varghese N."/>
            <person name="Submissions S."/>
        </authorList>
    </citation>
    <scope>NUCLEOTIDE SEQUENCE [LARGE SCALE GENOMIC DNA]</scope>
    <source>
        <strain evidence="4">DSM 22363</strain>
    </source>
</reference>
<evidence type="ECO:0000313" key="3">
    <source>
        <dbReference type="EMBL" id="SIN59915.1"/>
    </source>
</evidence>
<keyword evidence="4" id="KW-1185">Reference proteome</keyword>
<gene>
    <name evidence="3" type="ORF">SAMN02745824_0453</name>
</gene>
<evidence type="ECO:0000256" key="2">
    <source>
        <dbReference type="SAM" id="SignalP"/>
    </source>
</evidence>
<dbReference type="RefSeq" id="WP_143182694.1">
    <property type="nucleotide sequence ID" value="NZ_FSQW01000001.1"/>
</dbReference>
<feature type="signal peptide" evidence="2">
    <location>
        <begin position="1"/>
        <end position="22"/>
    </location>
</feature>